<evidence type="ECO:0000256" key="11">
    <source>
        <dbReference type="HAMAP-Rule" id="MF_00664"/>
    </source>
</evidence>
<keyword evidence="12" id="KW-0812">Transmembrane</keyword>
<feature type="active site" description="Schiff-base intermediate with substrate; via pyruvic acid" evidence="11">
    <location>
        <position position="172"/>
    </location>
</feature>
<feature type="chain" id="PRO_5038203095" description="Phosphatidylserine decarboxylase beta chain" evidence="11">
    <location>
        <begin position="1"/>
        <end position="171"/>
    </location>
</feature>
<evidence type="ECO:0000256" key="7">
    <source>
        <dbReference type="ARBA" id="ARBA00023209"/>
    </source>
</evidence>
<sequence>MVRDGIFYALGLVAAAAVVGWLTAWPWAVPPLLLAGFFLWFFRDPERAIPQEPGVVVSPADGKVTEVATVEIEGKPRTRISIFLNVFNVHVNRSPIGGVVEKVEYRTGKFGNAMGAISAEANEQNIVTVAGEGQTLVFKQIAGLLARRIVFTKEVGDTVGRGERIGLIKFGSRCDVILDADAELRVKVGDKVAGGSSVLAIMLAGAAVRARRPGGGEEREARR</sequence>
<accession>A0A932A860</accession>
<keyword evidence="4 11" id="KW-0443">Lipid metabolism</keyword>
<dbReference type="Proteomes" id="UP000779809">
    <property type="component" value="Unassembled WGS sequence"/>
</dbReference>
<evidence type="ECO:0000256" key="10">
    <source>
        <dbReference type="ARBA" id="ARBA00023317"/>
    </source>
</evidence>
<comment type="function">
    <text evidence="11">Catalyzes the formation of phosphatidylethanolamine (PtdEtn) from phosphatidylserine (PtdSer).</text>
</comment>
<dbReference type="GO" id="GO:0004609">
    <property type="term" value="F:phosphatidylserine decarboxylase activity"/>
    <property type="evidence" value="ECO:0007669"/>
    <property type="project" value="UniProtKB-UniRule"/>
</dbReference>
<evidence type="ECO:0000256" key="8">
    <source>
        <dbReference type="ARBA" id="ARBA00023239"/>
    </source>
</evidence>
<dbReference type="GO" id="GO:0005886">
    <property type="term" value="C:plasma membrane"/>
    <property type="evidence" value="ECO:0007669"/>
    <property type="project" value="UniProtKB-SubCell"/>
</dbReference>
<dbReference type="InterPro" id="IPR003817">
    <property type="entry name" value="PS_Dcarbxylase"/>
</dbReference>
<proteinExistence type="inferred from homology"/>
<evidence type="ECO:0000256" key="9">
    <source>
        <dbReference type="ARBA" id="ARBA00023264"/>
    </source>
</evidence>
<comment type="subcellular location">
    <subcellularLocation>
        <location evidence="11">Cell membrane</location>
        <topology evidence="11">Peripheral membrane protein</topology>
    </subcellularLocation>
</comment>
<comment type="caution">
    <text evidence="13">The sequence shown here is derived from an EMBL/GenBank/DDBJ whole genome shotgun (WGS) entry which is preliminary data.</text>
</comment>
<keyword evidence="12" id="KW-1133">Transmembrane helix</keyword>
<feature type="transmembrane region" description="Helical" evidence="12">
    <location>
        <begin position="6"/>
        <end position="39"/>
    </location>
</feature>
<evidence type="ECO:0000256" key="3">
    <source>
        <dbReference type="ARBA" id="ARBA00022793"/>
    </source>
</evidence>
<keyword evidence="10 11" id="KW-0670">Pyruvate</keyword>
<dbReference type="PANTHER" id="PTHR35809">
    <property type="entry name" value="ARCHAETIDYLSERINE DECARBOXYLASE PROENZYME-RELATED"/>
    <property type="match status" value="1"/>
</dbReference>
<dbReference type="EMBL" id="JACPNR010000005">
    <property type="protein sequence ID" value="MBI2677926.1"/>
    <property type="molecule type" value="Genomic_DNA"/>
</dbReference>
<keyword evidence="8 11" id="KW-0456">Lyase</keyword>
<dbReference type="InterPro" id="IPR033175">
    <property type="entry name" value="PSD-A"/>
</dbReference>
<comment type="PTM">
    <text evidence="11">Is synthesized initially as an inactive proenzyme. Formation of the active enzyme involves a self-maturation process in which the active site pyruvoyl group is generated from an internal serine residue via an autocatalytic post-translational modification. Two non-identical subunits are generated from the proenzyme in this reaction, and the pyruvate is formed at the N-terminus of the alpha chain, which is derived from the carboxyl end of the proenzyme. The post-translation cleavage follows an unusual pathway, termed non-hydrolytic serinolysis, in which the side chain hydroxyl group of the serine supplies its oxygen atom to form the C-terminus of the beta chain, while the remainder of the serine residue undergoes an oxidative deamination to produce ammonia and the pyruvoyl prosthetic group on the alpha chain.</text>
</comment>
<evidence type="ECO:0000256" key="1">
    <source>
        <dbReference type="ARBA" id="ARBA00022475"/>
    </source>
</evidence>
<feature type="site" description="Cleavage (non-hydrolytic); by autocatalysis" evidence="11">
    <location>
        <begin position="171"/>
        <end position="172"/>
    </location>
</feature>
<comment type="similarity">
    <text evidence="11">Belongs to the phosphatidylserine decarboxylase family. PSD-A subfamily.</text>
</comment>
<keyword evidence="2 11" id="KW-0444">Lipid biosynthesis</keyword>
<dbReference type="EC" id="4.1.1.65" evidence="11"/>
<keyword evidence="3 11" id="KW-0210">Decarboxylase</keyword>
<evidence type="ECO:0000313" key="14">
    <source>
        <dbReference type="Proteomes" id="UP000779809"/>
    </source>
</evidence>
<evidence type="ECO:0000256" key="2">
    <source>
        <dbReference type="ARBA" id="ARBA00022516"/>
    </source>
</evidence>
<comment type="cofactor">
    <cofactor evidence="11">
        <name>pyruvate</name>
        <dbReference type="ChEBI" id="CHEBI:15361"/>
    </cofactor>
    <text evidence="11">Binds 1 pyruvoyl group covalently per subunit.</text>
</comment>
<feature type="chain" id="PRO_5038203096" description="Phosphatidylserine decarboxylase alpha chain" evidence="11">
    <location>
        <begin position="172"/>
        <end position="223"/>
    </location>
</feature>
<gene>
    <name evidence="11" type="primary">psd</name>
    <name evidence="13" type="ORF">HYX28_04015</name>
</gene>
<reference evidence="13" key="1">
    <citation type="submission" date="2020-07" db="EMBL/GenBank/DDBJ databases">
        <title>Huge and variable diversity of episymbiotic CPR bacteria and DPANN archaea in groundwater ecosystems.</title>
        <authorList>
            <person name="He C.Y."/>
            <person name="Keren R."/>
            <person name="Whittaker M."/>
            <person name="Farag I.F."/>
            <person name="Doudna J."/>
            <person name="Cate J.H.D."/>
            <person name="Banfield J.F."/>
        </authorList>
    </citation>
    <scope>NUCLEOTIDE SEQUENCE</scope>
    <source>
        <strain evidence="13">NC_groundwater_580_Pr5_B-0.1um_64_19</strain>
    </source>
</reference>
<name>A0A932A860_9BACT</name>
<keyword evidence="5 11" id="KW-0472">Membrane</keyword>
<dbReference type="PANTHER" id="PTHR35809:SF1">
    <property type="entry name" value="ARCHAETIDYLSERINE DECARBOXYLASE PROENZYME-RELATED"/>
    <property type="match status" value="1"/>
</dbReference>
<protein>
    <recommendedName>
        <fullName evidence="11">Phosphatidylserine decarboxylase proenzyme</fullName>
        <ecNumber evidence="11">4.1.1.65</ecNumber>
    </recommendedName>
    <component>
        <recommendedName>
            <fullName evidence="11">Phosphatidylserine decarboxylase alpha chain</fullName>
        </recommendedName>
    </component>
    <component>
        <recommendedName>
            <fullName evidence="11">Phosphatidylserine decarboxylase beta chain</fullName>
        </recommendedName>
    </component>
</protein>
<comment type="catalytic activity">
    <reaction evidence="11">
        <text>a 1,2-diacyl-sn-glycero-3-phospho-L-serine + H(+) = a 1,2-diacyl-sn-glycero-3-phosphoethanolamine + CO2</text>
        <dbReference type="Rhea" id="RHEA:20828"/>
        <dbReference type="ChEBI" id="CHEBI:15378"/>
        <dbReference type="ChEBI" id="CHEBI:16526"/>
        <dbReference type="ChEBI" id="CHEBI:57262"/>
        <dbReference type="ChEBI" id="CHEBI:64612"/>
        <dbReference type="EC" id="4.1.1.65"/>
    </reaction>
</comment>
<feature type="modified residue" description="Pyruvic acid (Ser); by autocatalysis" evidence="11">
    <location>
        <position position="172"/>
    </location>
</feature>
<keyword evidence="6 11" id="KW-0865">Zymogen</keyword>
<dbReference type="AlphaFoldDB" id="A0A932A860"/>
<dbReference type="HAMAP" id="MF_00664">
    <property type="entry name" value="PS_decarb_PSD_A"/>
    <property type="match status" value="1"/>
</dbReference>
<evidence type="ECO:0000256" key="12">
    <source>
        <dbReference type="SAM" id="Phobius"/>
    </source>
</evidence>
<evidence type="ECO:0000313" key="13">
    <source>
        <dbReference type="EMBL" id="MBI2677926.1"/>
    </source>
</evidence>
<dbReference type="GO" id="GO:0006646">
    <property type="term" value="P:phosphatidylethanolamine biosynthetic process"/>
    <property type="evidence" value="ECO:0007669"/>
    <property type="project" value="UniProtKB-UniRule"/>
</dbReference>
<comment type="subunit">
    <text evidence="11">Heterodimer of a large membrane-associated beta subunit and a small pyruvoyl-containing alpha subunit.</text>
</comment>
<dbReference type="NCBIfam" id="NF003685">
    <property type="entry name" value="PRK05305.2-5"/>
    <property type="match status" value="1"/>
</dbReference>
<keyword evidence="1 11" id="KW-1003">Cell membrane</keyword>
<evidence type="ECO:0000256" key="5">
    <source>
        <dbReference type="ARBA" id="ARBA00023136"/>
    </source>
</evidence>
<keyword evidence="7 11" id="KW-0594">Phospholipid biosynthesis</keyword>
<keyword evidence="9 11" id="KW-1208">Phospholipid metabolism</keyword>
<comment type="pathway">
    <text evidence="11">Phospholipid metabolism; phosphatidylethanolamine biosynthesis; phosphatidylethanolamine from CDP-diacylglycerol: step 2/2.</text>
</comment>
<dbReference type="Pfam" id="PF02666">
    <property type="entry name" value="PS_Dcarbxylase"/>
    <property type="match status" value="1"/>
</dbReference>
<evidence type="ECO:0000256" key="6">
    <source>
        <dbReference type="ARBA" id="ARBA00023145"/>
    </source>
</evidence>
<evidence type="ECO:0000256" key="4">
    <source>
        <dbReference type="ARBA" id="ARBA00023098"/>
    </source>
</evidence>
<organism evidence="13 14">
    <name type="scientific">Candidatus Korobacter versatilis</name>
    <dbReference type="NCBI Taxonomy" id="658062"/>
    <lineage>
        <taxon>Bacteria</taxon>
        <taxon>Pseudomonadati</taxon>
        <taxon>Acidobacteriota</taxon>
        <taxon>Terriglobia</taxon>
        <taxon>Terriglobales</taxon>
        <taxon>Candidatus Korobacteraceae</taxon>
        <taxon>Candidatus Korobacter</taxon>
    </lineage>
</organism>